<dbReference type="GO" id="GO:0008233">
    <property type="term" value="F:peptidase activity"/>
    <property type="evidence" value="ECO:0007669"/>
    <property type="project" value="UniProtKB-KW"/>
</dbReference>
<accession>A0A512H9Y2</accession>
<dbReference type="InterPro" id="IPR003593">
    <property type="entry name" value="AAA+_ATPase"/>
</dbReference>
<dbReference type="InterPro" id="IPR050052">
    <property type="entry name" value="ATP-dep_Clp_protease_ClpX"/>
</dbReference>
<dbReference type="GO" id="GO:0140662">
    <property type="term" value="F:ATP-dependent protein folding chaperone"/>
    <property type="evidence" value="ECO:0007669"/>
    <property type="project" value="InterPro"/>
</dbReference>
<name>A0A512H9Y2_9PROT</name>
<feature type="binding site" evidence="6 7">
    <location>
        <position position="18"/>
    </location>
    <ligand>
        <name>Zn(2+)</name>
        <dbReference type="ChEBI" id="CHEBI:29105"/>
    </ligand>
</feature>
<dbReference type="GO" id="GO:0051082">
    <property type="term" value="F:unfolded protein binding"/>
    <property type="evidence" value="ECO:0007669"/>
    <property type="project" value="UniProtKB-UniRule"/>
</dbReference>
<dbReference type="Pfam" id="PF10431">
    <property type="entry name" value="ClpB_D2-small"/>
    <property type="match status" value="1"/>
</dbReference>
<dbReference type="InterPro" id="IPR038366">
    <property type="entry name" value="Znf_CppX_C4_sf"/>
</dbReference>
<dbReference type="NCBIfam" id="NF003745">
    <property type="entry name" value="PRK05342.1"/>
    <property type="match status" value="1"/>
</dbReference>
<feature type="domain" description="ClpX-type ZB" evidence="8">
    <location>
        <begin position="3"/>
        <end position="56"/>
    </location>
</feature>
<dbReference type="GO" id="GO:0008270">
    <property type="term" value="F:zinc ion binding"/>
    <property type="evidence" value="ECO:0007669"/>
    <property type="project" value="UniProtKB-UniRule"/>
</dbReference>
<dbReference type="InterPro" id="IPR010603">
    <property type="entry name" value="Znf_CppX_C4"/>
</dbReference>
<dbReference type="Gene3D" id="3.40.50.300">
    <property type="entry name" value="P-loop containing nucleotide triphosphate hydrolases"/>
    <property type="match status" value="1"/>
</dbReference>
<evidence type="ECO:0000256" key="3">
    <source>
        <dbReference type="ARBA" id="ARBA00022833"/>
    </source>
</evidence>
<keyword evidence="1 6" id="KW-0479">Metal-binding</keyword>
<dbReference type="NCBIfam" id="TIGR00382">
    <property type="entry name" value="clpX"/>
    <property type="match status" value="1"/>
</dbReference>
<evidence type="ECO:0000256" key="7">
    <source>
        <dbReference type="PROSITE-ProRule" id="PRU01250"/>
    </source>
</evidence>
<dbReference type="PANTHER" id="PTHR48102:SF7">
    <property type="entry name" value="ATP-DEPENDENT CLP PROTEASE ATP-BINDING SUBUNIT CLPX-LIKE, MITOCHONDRIAL"/>
    <property type="match status" value="1"/>
</dbReference>
<dbReference type="InterPro" id="IPR019489">
    <property type="entry name" value="Clp_ATPase_C"/>
</dbReference>
<keyword evidence="2 6" id="KW-0547">Nucleotide-binding</keyword>
<dbReference type="SUPFAM" id="SSF57716">
    <property type="entry name" value="Glucocorticoid receptor-like (DNA-binding domain)"/>
    <property type="match status" value="1"/>
</dbReference>
<feature type="binding site" evidence="6 7">
    <location>
        <position position="37"/>
    </location>
    <ligand>
        <name>Zn(2+)</name>
        <dbReference type="ChEBI" id="CHEBI:29105"/>
    </ligand>
</feature>
<protein>
    <recommendedName>
        <fullName evidence="6">ATP-dependent Clp protease ATP-binding subunit ClpX</fullName>
    </recommendedName>
</protein>
<gene>
    <name evidence="6 9" type="primary">clpX</name>
    <name evidence="9" type="ORF">ROR02_23970</name>
</gene>
<comment type="subunit">
    <text evidence="6">Component of the ClpX-ClpP complex. Forms a hexameric ring that, in the presence of ATP, binds to fourteen ClpP subunits assembled into a disk-like structure with a central cavity, resembling the structure of eukaryotic proteasomes.</text>
</comment>
<dbReference type="SMART" id="SM00994">
    <property type="entry name" value="zf-C4_ClpX"/>
    <property type="match status" value="1"/>
</dbReference>
<dbReference type="FunFam" id="3.40.50.300:FF:000005">
    <property type="entry name" value="ATP-dependent Clp protease ATP-binding subunit ClpX"/>
    <property type="match status" value="1"/>
</dbReference>
<keyword evidence="9" id="KW-0645">Protease</keyword>
<dbReference type="Pfam" id="PF06689">
    <property type="entry name" value="zf-C4_ClpX"/>
    <property type="match status" value="1"/>
</dbReference>
<evidence type="ECO:0000256" key="5">
    <source>
        <dbReference type="ARBA" id="ARBA00023186"/>
    </source>
</evidence>
<keyword evidence="5 6" id="KW-0143">Chaperone</keyword>
<dbReference type="GO" id="GO:0016887">
    <property type="term" value="F:ATP hydrolysis activity"/>
    <property type="evidence" value="ECO:0007669"/>
    <property type="project" value="InterPro"/>
</dbReference>
<keyword evidence="4 6" id="KW-0067">ATP-binding</keyword>
<dbReference type="PANTHER" id="PTHR48102">
    <property type="entry name" value="ATP-DEPENDENT CLP PROTEASE ATP-BINDING SUBUNIT CLPX-LIKE, MITOCHONDRIAL-RELATED"/>
    <property type="match status" value="1"/>
</dbReference>
<sequence length="422" mass="45995">MSKASGGDSKNTLYCSFCGKSQHEVRKLIAGPTVFICDECVELCMDIIREEHKTSLVKSRDGVPSPREIMQVLDDYVIGQSHAKKVLAVAVHNHYKRLSHVGRNSDVELAKSNILLIGPTGCGKTLLAQTLARILDVPFTMADATTLTEAGYVGEDVENIILKLLQASDYNVERAQRGIVYIDEIDKISRKSDNPSITRDVSGEGVQQALLKIMEGTVASVPPQGGRKHPQQEFLQVDTTNILFICGGAFSGLEKIISARGKGSSIGFGADVRAPETRRTGDVLRNVEPEDLLKYGLIPEFVGRLPVLATLEDLDEDALVDILTSPKNALVKQYQKLFEMESTHLAFKEDALRGIAKKAIARKTGARGLRSIMEGILLDTMFDLPGLAGVEEVVVNKEVVDGRSKPLFIYSDQRASVDGTSA</sequence>
<dbReference type="InterPro" id="IPR059188">
    <property type="entry name" value="Znf_CLPX-like"/>
</dbReference>
<dbReference type="AlphaFoldDB" id="A0A512H9Y2"/>
<keyword evidence="10" id="KW-1185">Reference proteome</keyword>
<evidence type="ECO:0000313" key="10">
    <source>
        <dbReference type="Proteomes" id="UP000321567"/>
    </source>
</evidence>
<evidence type="ECO:0000256" key="6">
    <source>
        <dbReference type="HAMAP-Rule" id="MF_00175"/>
    </source>
</evidence>
<dbReference type="Gene3D" id="1.10.8.60">
    <property type="match status" value="1"/>
</dbReference>
<dbReference type="RefSeq" id="WP_147164280.1">
    <property type="nucleotide sequence ID" value="NZ_BJZO01000068.1"/>
</dbReference>
<comment type="caution">
    <text evidence="9">The sequence shown here is derived from an EMBL/GenBank/DDBJ whole genome shotgun (WGS) entry which is preliminary data.</text>
</comment>
<evidence type="ECO:0000259" key="8">
    <source>
        <dbReference type="PROSITE" id="PS51902"/>
    </source>
</evidence>
<evidence type="ECO:0000256" key="2">
    <source>
        <dbReference type="ARBA" id="ARBA00022741"/>
    </source>
</evidence>
<dbReference type="OrthoDB" id="9804062at2"/>
<dbReference type="GO" id="GO:0051603">
    <property type="term" value="P:proteolysis involved in protein catabolic process"/>
    <property type="evidence" value="ECO:0007669"/>
    <property type="project" value="TreeGrafter"/>
</dbReference>
<evidence type="ECO:0000256" key="1">
    <source>
        <dbReference type="ARBA" id="ARBA00022723"/>
    </source>
</evidence>
<evidence type="ECO:0000313" key="9">
    <source>
        <dbReference type="EMBL" id="GEO82266.1"/>
    </source>
</evidence>
<dbReference type="InterPro" id="IPR004487">
    <property type="entry name" value="Clp_protease_ATP-bd_su_ClpX"/>
</dbReference>
<reference evidence="9 10" key="1">
    <citation type="submission" date="2019-07" db="EMBL/GenBank/DDBJ databases">
        <title>Whole genome shotgun sequence of Rhodospirillum oryzae NBRC 107573.</title>
        <authorList>
            <person name="Hosoyama A."/>
            <person name="Uohara A."/>
            <person name="Ohji S."/>
            <person name="Ichikawa N."/>
        </authorList>
    </citation>
    <scope>NUCLEOTIDE SEQUENCE [LARGE SCALE GENOMIC DNA]</scope>
    <source>
        <strain evidence="9 10">NBRC 107573</strain>
    </source>
</reference>
<dbReference type="SMART" id="SM01086">
    <property type="entry name" value="ClpB_D2-small"/>
    <property type="match status" value="1"/>
</dbReference>
<dbReference type="PROSITE" id="PS51902">
    <property type="entry name" value="CLPX_ZB"/>
    <property type="match status" value="1"/>
</dbReference>
<dbReference type="Proteomes" id="UP000321567">
    <property type="component" value="Unassembled WGS sequence"/>
</dbReference>
<dbReference type="Gene3D" id="6.20.220.10">
    <property type="entry name" value="ClpX chaperone, C4-type zinc finger domain"/>
    <property type="match status" value="1"/>
</dbReference>
<dbReference type="GO" id="GO:0051301">
    <property type="term" value="P:cell division"/>
    <property type="evidence" value="ECO:0007669"/>
    <property type="project" value="TreeGrafter"/>
</dbReference>
<keyword evidence="3 6" id="KW-0862">Zinc</keyword>
<dbReference type="HAMAP" id="MF_00175">
    <property type="entry name" value="ClpX"/>
    <property type="match status" value="1"/>
</dbReference>
<feature type="binding site" evidence="6 7">
    <location>
        <position position="40"/>
    </location>
    <ligand>
        <name>Zn(2+)</name>
        <dbReference type="ChEBI" id="CHEBI:29105"/>
    </ligand>
</feature>
<dbReference type="CDD" id="cd19497">
    <property type="entry name" value="RecA-like_ClpX"/>
    <property type="match status" value="1"/>
</dbReference>
<dbReference type="InterPro" id="IPR046425">
    <property type="entry name" value="ClpX_bact"/>
</dbReference>
<dbReference type="Pfam" id="PF07724">
    <property type="entry name" value="AAA_2"/>
    <property type="match status" value="1"/>
</dbReference>
<proteinExistence type="inferred from homology"/>
<dbReference type="SMART" id="SM00382">
    <property type="entry name" value="AAA"/>
    <property type="match status" value="1"/>
</dbReference>
<dbReference type="GO" id="GO:0046983">
    <property type="term" value="F:protein dimerization activity"/>
    <property type="evidence" value="ECO:0007669"/>
    <property type="project" value="UniProtKB-UniRule"/>
</dbReference>
<organism evidence="9 10">
    <name type="scientific">Pararhodospirillum oryzae</name>
    <dbReference type="NCBI Taxonomy" id="478448"/>
    <lineage>
        <taxon>Bacteria</taxon>
        <taxon>Pseudomonadati</taxon>
        <taxon>Pseudomonadota</taxon>
        <taxon>Alphaproteobacteria</taxon>
        <taxon>Rhodospirillales</taxon>
        <taxon>Rhodospirillaceae</taxon>
        <taxon>Pararhodospirillum</taxon>
    </lineage>
</organism>
<comment type="function">
    <text evidence="6">ATP-dependent specificity component of the Clp protease. It directs the protease to specific substrates. Can perform chaperone functions in the absence of ClpP.</text>
</comment>
<dbReference type="EMBL" id="BJZO01000068">
    <property type="protein sequence ID" value="GEO82266.1"/>
    <property type="molecule type" value="Genomic_DNA"/>
</dbReference>
<comment type="similarity">
    <text evidence="6 7">Belongs to the ClpX chaperone family.</text>
</comment>
<dbReference type="FunFam" id="1.10.8.60:FF:000002">
    <property type="entry name" value="ATP-dependent Clp protease ATP-binding subunit ClpX"/>
    <property type="match status" value="1"/>
</dbReference>
<keyword evidence="9" id="KW-0378">Hydrolase</keyword>
<feature type="binding site" evidence="6">
    <location>
        <begin position="119"/>
        <end position="126"/>
    </location>
    <ligand>
        <name>ATP</name>
        <dbReference type="ChEBI" id="CHEBI:30616"/>
    </ligand>
</feature>
<dbReference type="GO" id="GO:0005524">
    <property type="term" value="F:ATP binding"/>
    <property type="evidence" value="ECO:0007669"/>
    <property type="project" value="UniProtKB-UniRule"/>
</dbReference>
<evidence type="ECO:0000256" key="4">
    <source>
        <dbReference type="ARBA" id="ARBA00022840"/>
    </source>
</evidence>
<dbReference type="SUPFAM" id="SSF52540">
    <property type="entry name" value="P-loop containing nucleoside triphosphate hydrolases"/>
    <property type="match status" value="1"/>
</dbReference>
<dbReference type="InterPro" id="IPR003959">
    <property type="entry name" value="ATPase_AAA_core"/>
</dbReference>
<dbReference type="InterPro" id="IPR027417">
    <property type="entry name" value="P-loop_NTPase"/>
</dbReference>
<dbReference type="GO" id="GO:0009376">
    <property type="term" value="C:HslUV protease complex"/>
    <property type="evidence" value="ECO:0007669"/>
    <property type="project" value="TreeGrafter"/>
</dbReference>
<feature type="binding site" evidence="6 7">
    <location>
        <position position="15"/>
    </location>
    <ligand>
        <name>Zn(2+)</name>
        <dbReference type="ChEBI" id="CHEBI:29105"/>
    </ligand>
</feature>